<feature type="coiled-coil region" evidence="1">
    <location>
        <begin position="47"/>
        <end position="107"/>
    </location>
</feature>
<evidence type="ECO:0000313" key="4">
    <source>
        <dbReference type="Proteomes" id="UP000189462"/>
    </source>
</evidence>
<dbReference type="OrthoDB" id="9151209at2"/>
<sequence length="216" mass="24669">MRALWQRLARRVDGLALRERVLLLVVVLVVTVLAVDFLWLSPTQQALHAEQARIEQLEGQRVALQARLQDLARREAEDPEAGSRARLQELREEIARLDEQLHERTLQFVSPNRMASVLEDLIVGSEGLTLVSMRSEPARALPLPAREESLPAIYRHGLAMELRGDYLALLGYLRRVEAMPWGLFWEGLEVRADADTPSRFVIRVFTLSMEEDWIGV</sequence>
<evidence type="ECO:0000256" key="1">
    <source>
        <dbReference type="SAM" id="Coils"/>
    </source>
</evidence>
<reference evidence="3 4" key="1">
    <citation type="submission" date="2017-02" db="EMBL/GenBank/DDBJ databases">
        <title>Genomic diversity within the haloalkaliphilic genus Thioalkalivibrio.</title>
        <authorList>
            <person name="Ahn A.-C."/>
            <person name="Meier-Kolthoff J."/>
            <person name="Overmars L."/>
            <person name="Richter M."/>
            <person name="Woyke T."/>
            <person name="Sorokin D.Y."/>
            <person name="Muyzer G."/>
        </authorList>
    </citation>
    <scope>NUCLEOTIDE SEQUENCE [LARGE SCALE GENOMIC DNA]</scope>
    <source>
        <strain evidence="3 4">ALJD</strain>
    </source>
</reference>
<keyword evidence="4" id="KW-1185">Reference proteome</keyword>
<name>A0A1V3NNT9_9GAMM</name>
<gene>
    <name evidence="3" type="ORF">B1C78_04540</name>
</gene>
<dbReference type="Proteomes" id="UP000189462">
    <property type="component" value="Unassembled WGS sequence"/>
</dbReference>
<dbReference type="EMBL" id="MVBK01000026">
    <property type="protein sequence ID" value="OOG26779.1"/>
    <property type="molecule type" value="Genomic_DNA"/>
</dbReference>
<dbReference type="AlphaFoldDB" id="A0A1V3NNT9"/>
<evidence type="ECO:0000256" key="2">
    <source>
        <dbReference type="SAM" id="Phobius"/>
    </source>
</evidence>
<feature type="transmembrane region" description="Helical" evidence="2">
    <location>
        <begin position="21"/>
        <end position="40"/>
    </location>
</feature>
<keyword evidence="2" id="KW-0812">Transmembrane</keyword>
<dbReference type="RefSeq" id="WP_077277955.1">
    <property type="nucleotide sequence ID" value="NZ_MVBK01000026.1"/>
</dbReference>
<protein>
    <submittedName>
        <fullName evidence="3">MSHA biogenesis protein MshJ</fullName>
    </submittedName>
</protein>
<evidence type="ECO:0000313" key="3">
    <source>
        <dbReference type="EMBL" id="OOG26779.1"/>
    </source>
</evidence>
<keyword evidence="1" id="KW-0175">Coiled coil</keyword>
<keyword evidence="2" id="KW-0472">Membrane</keyword>
<organism evidence="3 4">
    <name type="scientific">Thioalkalivibrio denitrificans</name>
    <dbReference type="NCBI Taxonomy" id="108003"/>
    <lineage>
        <taxon>Bacteria</taxon>
        <taxon>Pseudomonadati</taxon>
        <taxon>Pseudomonadota</taxon>
        <taxon>Gammaproteobacteria</taxon>
        <taxon>Chromatiales</taxon>
        <taxon>Ectothiorhodospiraceae</taxon>
        <taxon>Thioalkalivibrio</taxon>
    </lineage>
</organism>
<accession>A0A1V3NNT9</accession>
<keyword evidence="2" id="KW-1133">Transmembrane helix</keyword>
<dbReference type="STRING" id="108003.B1C78_04540"/>
<proteinExistence type="predicted"/>
<comment type="caution">
    <text evidence="3">The sequence shown here is derived from an EMBL/GenBank/DDBJ whole genome shotgun (WGS) entry which is preliminary data.</text>
</comment>